<organism evidence="1 2">
    <name type="scientific">Methylovirgula ligni</name>
    <dbReference type="NCBI Taxonomy" id="569860"/>
    <lineage>
        <taxon>Bacteria</taxon>
        <taxon>Pseudomonadati</taxon>
        <taxon>Pseudomonadota</taxon>
        <taxon>Alphaproteobacteria</taxon>
        <taxon>Hyphomicrobiales</taxon>
        <taxon>Beijerinckiaceae</taxon>
        <taxon>Methylovirgula</taxon>
    </lineage>
</organism>
<evidence type="ECO:0000313" key="2">
    <source>
        <dbReference type="Proteomes" id="UP000256900"/>
    </source>
</evidence>
<sequence length="80" mass="8867">MAKPVISYDISDDKSVLENVEAYKEKLKEIDPELGPLLAGLLPSLMKEPNGDKSAMLTKLRAVLDVEVKPDSDQREEPSQ</sequence>
<accession>A0A3D9Z2Q4</accession>
<reference evidence="1 2" key="1">
    <citation type="submission" date="2018-08" db="EMBL/GenBank/DDBJ databases">
        <title>Genomic Encyclopedia of Type Strains, Phase IV (KMG-IV): sequencing the most valuable type-strain genomes for metagenomic binning, comparative biology and taxonomic classification.</title>
        <authorList>
            <person name="Goeker M."/>
        </authorList>
    </citation>
    <scope>NUCLEOTIDE SEQUENCE [LARGE SCALE GENOMIC DNA]</scope>
    <source>
        <strain evidence="1 2">BW863</strain>
    </source>
</reference>
<name>A0A3D9Z2Q4_9HYPH</name>
<gene>
    <name evidence="1" type="ORF">DES32_0664</name>
</gene>
<proteinExistence type="predicted"/>
<protein>
    <submittedName>
        <fullName evidence="1">Uncharacterized protein</fullName>
    </submittedName>
</protein>
<dbReference type="RefSeq" id="WP_129396414.1">
    <property type="nucleotide sequence ID" value="NZ_CP025086.1"/>
</dbReference>
<dbReference type="EMBL" id="QUMO01000001">
    <property type="protein sequence ID" value="REF89443.1"/>
    <property type="molecule type" value="Genomic_DNA"/>
</dbReference>
<dbReference type="AlphaFoldDB" id="A0A3D9Z2Q4"/>
<keyword evidence="2" id="KW-1185">Reference proteome</keyword>
<evidence type="ECO:0000313" key="1">
    <source>
        <dbReference type="EMBL" id="REF89443.1"/>
    </source>
</evidence>
<dbReference type="Proteomes" id="UP000256900">
    <property type="component" value="Unassembled WGS sequence"/>
</dbReference>
<comment type="caution">
    <text evidence="1">The sequence shown here is derived from an EMBL/GenBank/DDBJ whole genome shotgun (WGS) entry which is preliminary data.</text>
</comment>